<sequence>MRTSSPIIVGRDPELGLLAGALDALPARGSAVFLLGEAGIGKSRLAGEVGARALAGGVPLLRGRGSPTGAVSPLRPLVEALASRFRVHGPLVDHELEPYRPTLARLVPEWRPQSGGAAYPGTLVELAEALLRLLAVLGRDAGCVLVLEDLHDADPETLTVVDYLVDNLADLPIALVGTLRPRPGPALELARAAERRRAAELAPLRPLDAEEVHGMAAACLDVKKGDVPQAVLARLVGGVDGNPYLIEELLSDMVGTGALEQVGGRWRIADNLDAKIPASVLESHRQRLVRLDPPVHDLLLVAALLGPRFSVTTVQFATGHEDRGLFACLRAAAEADFIRPDGANPDQYVFRHALTAEALVAATPPAERAVVARGAAAAVRRADPELSDERCQQVAALLLAADDTAGAALLYAEAGRRATAAGAASAVALLERAHALAAETDRPAVVEALVHALADAGELDRALALLDTLPPAAAAALGTDRLVALRTRLAWTAVDAERPAEIVTQLAAARELLGDGGRPEQNAALAIAEGYLALFPGQRGGAEDAERLARAAVRIAEAVPLPEVACQAWQLLALLARARGFVEADDCLNRMLAVAEAHALPKWRVEALLSLGGDAWMRTGGTTGLDEAWRAACELSAIIPMQTADCLLAMNAALRGEQEAAREIIGRSLEATVRLRNLSAHRYLLLVSAILGAHRGSRREMERDLQTFRRAGGENSPLMPNVHGLCRAMCALLEEDRDQASAELNAALDWEDRHPNLFYLTGRCGLRPLLEILAGRAGRAEYEAALAAPAAALRWNRQFLQLADAVLLGREGRPEQAQAALARAQQDAEIFPTPRHLGLRLVAPAALEDGWGDPIGWLRTAEEFFHAAEIAPVAGACRALLRQAGASVAQHRDRREQIPAQLRALSVTVREYEVLGLIAERLGNQDIARRLSISPRTVEKHVANLLAKIGRPDRESLREVAAELGPS</sequence>
<dbReference type="GO" id="GO:0006355">
    <property type="term" value="P:regulation of DNA-templated transcription"/>
    <property type="evidence" value="ECO:0007669"/>
    <property type="project" value="InterPro"/>
</dbReference>
<evidence type="ECO:0000313" key="4">
    <source>
        <dbReference type="EMBL" id="MBR7826936.1"/>
    </source>
</evidence>
<dbReference type="InterPro" id="IPR016032">
    <property type="entry name" value="Sig_transdc_resp-reg_C-effctor"/>
</dbReference>
<proteinExistence type="predicted"/>
<dbReference type="Proteomes" id="UP000676325">
    <property type="component" value="Unassembled WGS sequence"/>
</dbReference>
<dbReference type="SMART" id="SM00421">
    <property type="entry name" value="HTH_LUXR"/>
    <property type="match status" value="1"/>
</dbReference>
<feature type="domain" description="HTH luxR-type" evidence="3">
    <location>
        <begin position="900"/>
        <end position="965"/>
    </location>
</feature>
<evidence type="ECO:0000256" key="2">
    <source>
        <dbReference type="ARBA" id="ARBA00022840"/>
    </source>
</evidence>
<dbReference type="InterPro" id="IPR027417">
    <property type="entry name" value="P-loop_NTPase"/>
</dbReference>
<gene>
    <name evidence="4" type="ORF">KDK95_11530</name>
</gene>
<dbReference type="RefSeq" id="WP_212518083.1">
    <property type="nucleotide sequence ID" value="NZ_JAGSOH010000025.1"/>
</dbReference>
<evidence type="ECO:0000259" key="3">
    <source>
        <dbReference type="PROSITE" id="PS50043"/>
    </source>
</evidence>
<dbReference type="InterPro" id="IPR000792">
    <property type="entry name" value="Tscrpt_reg_LuxR_C"/>
</dbReference>
<evidence type="ECO:0000313" key="5">
    <source>
        <dbReference type="Proteomes" id="UP000676325"/>
    </source>
</evidence>
<comment type="caution">
    <text evidence="4">The sequence shown here is derived from an EMBL/GenBank/DDBJ whole genome shotgun (WGS) entry which is preliminary data.</text>
</comment>
<dbReference type="GO" id="GO:0003677">
    <property type="term" value="F:DNA binding"/>
    <property type="evidence" value="ECO:0007669"/>
    <property type="project" value="InterPro"/>
</dbReference>
<dbReference type="Pfam" id="PF13191">
    <property type="entry name" value="AAA_16"/>
    <property type="match status" value="1"/>
</dbReference>
<dbReference type="PROSITE" id="PS50043">
    <property type="entry name" value="HTH_LUXR_2"/>
    <property type="match status" value="1"/>
</dbReference>
<reference evidence="4" key="1">
    <citation type="submission" date="2021-04" db="EMBL/GenBank/DDBJ databases">
        <title>Genome based classification of Actinospica acidithermotolerans sp. nov., an actinobacterium isolated from an Indonesian hot spring.</title>
        <authorList>
            <person name="Kusuma A.B."/>
            <person name="Putra K.E."/>
            <person name="Nafisah S."/>
            <person name="Loh J."/>
            <person name="Nouioui I."/>
            <person name="Goodfellow M."/>
        </authorList>
    </citation>
    <scope>NUCLEOTIDE SEQUENCE</scope>
    <source>
        <strain evidence="4">MGRD01-02</strain>
    </source>
</reference>
<dbReference type="EMBL" id="JAGSOH010000025">
    <property type="protein sequence ID" value="MBR7826936.1"/>
    <property type="molecule type" value="Genomic_DNA"/>
</dbReference>
<protein>
    <submittedName>
        <fullName evidence="4">AAA family ATPase</fullName>
    </submittedName>
</protein>
<dbReference type="SUPFAM" id="SSF46894">
    <property type="entry name" value="C-terminal effector domain of the bipartite response regulators"/>
    <property type="match status" value="1"/>
</dbReference>
<dbReference type="InterPro" id="IPR036388">
    <property type="entry name" value="WH-like_DNA-bd_sf"/>
</dbReference>
<keyword evidence="1" id="KW-0547">Nucleotide-binding</keyword>
<dbReference type="InterPro" id="IPR041664">
    <property type="entry name" value="AAA_16"/>
</dbReference>
<dbReference type="GO" id="GO:0005524">
    <property type="term" value="F:ATP binding"/>
    <property type="evidence" value="ECO:0007669"/>
    <property type="project" value="UniProtKB-KW"/>
</dbReference>
<accession>A0A941E8G2</accession>
<dbReference type="GO" id="GO:0005737">
    <property type="term" value="C:cytoplasm"/>
    <property type="evidence" value="ECO:0007669"/>
    <property type="project" value="TreeGrafter"/>
</dbReference>
<dbReference type="Gene3D" id="1.10.10.10">
    <property type="entry name" value="Winged helix-like DNA-binding domain superfamily/Winged helix DNA-binding domain"/>
    <property type="match status" value="1"/>
</dbReference>
<dbReference type="GO" id="GO:0004016">
    <property type="term" value="F:adenylate cyclase activity"/>
    <property type="evidence" value="ECO:0007669"/>
    <property type="project" value="TreeGrafter"/>
</dbReference>
<dbReference type="Pfam" id="PF00196">
    <property type="entry name" value="GerE"/>
    <property type="match status" value="1"/>
</dbReference>
<dbReference type="CDD" id="cd06170">
    <property type="entry name" value="LuxR_C_like"/>
    <property type="match status" value="1"/>
</dbReference>
<dbReference type="PANTHER" id="PTHR16305">
    <property type="entry name" value="TESTICULAR SOLUBLE ADENYLYL CYCLASE"/>
    <property type="match status" value="1"/>
</dbReference>
<name>A0A941E8G2_9ACTN</name>
<organism evidence="4 5">
    <name type="scientific">Actinospica acidithermotolerans</name>
    <dbReference type="NCBI Taxonomy" id="2828514"/>
    <lineage>
        <taxon>Bacteria</taxon>
        <taxon>Bacillati</taxon>
        <taxon>Actinomycetota</taxon>
        <taxon>Actinomycetes</taxon>
        <taxon>Catenulisporales</taxon>
        <taxon>Actinospicaceae</taxon>
        <taxon>Actinospica</taxon>
    </lineage>
</organism>
<dbReference type="SUPFAM" id="SSF52540">
    <property type="entry name" value="P-loop containing nucleoside triphosphate hydrolases"/>
    <property type="match status" value="1"/>
</dbReference>
<keyword evidence="2" id="KW-0067">ATP-binding</keyword>
<dbReference type="AlphaFoldDB" id="A0A941E8G2"/>
<dbReference type="PANTHER" id="PTHR16305:SF35">
    <property type="entry name" value="TRANSCRIPTIONAL ACTIVATOR DOMAIN"/>
    <property type="match status" value="1"/>
</dbReference>
<evidence type="ECO:0000256" key="1">
    <source>
        <dbReference type="ARBA" id="ARBA00022741"/>
    </source>
</evidence>
<keyword evidence="5" id="KW-1185">Reference proteome</keyword>
<dbReference type="PRINTS" id="PR00038">
    <property type="entry name" value="HTHLUXR"/>
</dbReference>